<keyword evidence="1" id="KW-0732">Signal</keyword>
<protein>
    <recommendedName>
        <fullName evidence="4">Transporter</fullName>
    </recommendedName>
</protein>
<dbReference type="RefSeq" id="WP_305008132.1">
    <property type="nucleotide sequence ID" value="NZ_JAUQSY010000013.1"/>
</dbReference>
<organism evidence="2 3">
    <name type="scientific">Hymenobacter aranciens</name>
    <dbReference type="NCBI Taxonomy" id="3063996"/>
    <lineage>
        <taxon>Bacteria</taxon>
        <taxon>Pseudomonadati</taxon>
        <taxon>Bacteroidota</taxon>
        <taxon>Cytophagia</taxon>
        <taxon>Cytophagales</taxon>
        <taxon>Hymenobacteraceae</taxon>
        <taxon>Hymenobacter</taxon>
    </lineage>
</organism>
<evidence type="ECO:0008006" key="4">
    <source>
        <dbReference type="Google" id="ProtNLM"/>
    </source>
</evidence>
<sequence>MAHTYSSLSLLSLALSFSFAAHSQSIVGGFMAGKGHGSVVISGTTEQYHNVFLVPEKVDGVPIFNEIRINSLNLYATYGITDKIDVIVTLPYIRSEGQANIRAFTTGNYTNSREGLQDITGALKFKSYSKELGNSILDVMGVVGVSTPASNYQSNTGLEYIIAIGNRATKVAASGLLHLKTVSGVFVTGQAGYSLRSGRVPNAFISEGKVGYAGPKTYIDAYVSVQKSNGGTDVIQPGFDGFFPATRVDYVRIGASAFRPIAKGLGLTLGVSRYVAGRNLGQSTGFSAGIAYNI</sequence>
<reference evidence="2" key="1">
    <citation type="submission" date="2023-07" db="EMBL/GenBank/DDBJ databases">
        <authorList>
            <person name="Kim M.K."/>
        </authorList>
    </citation>
    <scope>NUCLEOTIDE SEQUENCE</scope>
    <source>
        <strain evidence="2">ASUV-10-1</strain>
    </source>
</reference>
<evidence type="ECO:0000313" key="3">
    <source>
        <dbReference type="Proteomes" id="UP001176429"/>
    </source>
</evidence>
<comment type="caution">
    <text evidence="2">The sequence shown here is derived from an EMBL/GenBank/DDBJ whole genome shotgun (WGS) entry which is preliminary data.</text>
</comment>
<feature type="signal peptide" evidence="1">
    <location>
        <begin position="1"/>
        <end position="23"/>
    </location>
</feature>
<evidence type="ECO:0000256" key="1">
    <source>
        <dbReference type="SAM" id="SignalP"/>
    </source>
</evidence>
<proteinExistence type="predicted"/>
<name>A0ABT9BER1_9BACT</name>
<gene>
    <name evidence="2" type="ORF">Q5H93_18540</name>
</gene>
<feature type="chain" id="PRO_5047217823" description="Transporter" evidence="1">
    <location>
        <begin position="24"/>
        <end position="294"/>
    </location>
</feature>
<accession>A0ABT9BER1</accession>
<dbReference type="Proteomes" id="UP001176429">
    <property type="component" value="Unassembled WGS sequence"/>
</dbReference>
<evidence type="ECO:0000313" key="2">
    <source>
        <dbReference type="EMBL" id="MDO7876750.1"/>
    </source>
</evidence>
<dbReference type="EMBL" id="JAUQSY010000013">
    <property type="protein sequence ID" value="MDO7876750.1"/>
    <property type="molecule type" value="Genomic_DNA"/>
</dbReference>
<keyword evidence="3" id="KW-1185">Reference proteome</keyword>